<dbReference type="GO" id="GO:0016998">
    <property type="term" value="P:cell wall macromolecule catabolic process"/>
    <property type="evidence" value="ECO:0007669"/>
    <property type="project" value="InterPro"/>
</dbReference>
<evidence type="ECO:0000313" key="5">
    <source>
        <dbReference type="EMBL" id="SNS68780.1"/>
    </source>
</evidence>
<dbReference type="SUPFAM" id="SSF51445">
    <property type="entry name" value="(Trans)glycosidases"/>
    <property type="match status" value="1"/>
</dbReference>
<dbReference type="Gene3D" id="3.20.20.80">
    <property type="entry name" value="Glycosidases"/>
    <property type="match status" value="1"/>
</dbReference>
<dbReference type="PROSITE" id="PS51904">
    <property type="entry name" value="GLYCOSYL_HYDROL_F25_2"/>
    <property type="match status" value="1"/>
</dbReference>
<dbReference type="RefSeq" id="WP_106219118.1">
    <property type="nucleotide sequence ID" value="NZ_FZOQ01000011.1"/>
</dbReference>
<dbReference type="EMBL" id="FZOQ01000011">
    <property type="protein sequence ID" value="SNS68780.1"/>
    <property type="molecule type" value="Genomic_DNA"/>
</dbReference>
<keyword evidence="4" id="KW-0472">Membrane</keyword>
<dbReference type="Pfam" id="PF01183">
    <property type="entry name" value="Glyco_hydro_25"/>
    <property type="match status" value="1"/>
</dbReference>
<sequence>MPNPIPVKRKARPKKKKQPVPVRFWVGLGVIGVLLVLVLYVEMFVEKPKPVWPEGHTIYGVDVSHYQQEIDWHKVRESEMVFTFIKATEGETLKDKLFQQNWEQAGEAALMRGAYHFYLPYLSPEKQAKHFINTVSLSTGDLPPVLDIEVRGRKSVKQLREDLSVWLQLVEVAYGARPIIYTNYKFYQDYLAGYFDTYPLWIAHYRVPKLKLEKSNKLNLTFWQHTDEGTVEGIKGAVDCNVFYGSMRDLKSICVP</sequence>
<evidence type="ECO:0000256" key="3">
    <source>
        <dbReference type="ARBA" id="ARBA00023295"/>
    </source>
</evidence>
<keyword evidence="6" id="KW-1185">Reference proteome</keyword>
<dbReference type="InterPro" id="IPR017853">
    <property type="entry name" value="GH"/>
</dbReference>
<dbReference type="OrthoDB" id="9798192at2"/>
<dbReference type="GO" id="GO:0016052">
    <property type="term" value="P:carbohydrate catabolic process"/>
    <property type="evidence" value="ECO:0007669"/>
    <property type="project" value="TreeGrafter"/>
</dbReference>
<evidence type="ECO:0000256" key="2">
    <source>
        <dbReference type="ARBA" id="ARBA00022801"/>
    </source>
</evidence>
<proteinExistence type="inferred from homology"/>
<dbReference type="SMART" id="SM00641">
    <property type="entry name" value="Glyco_25"/>
    <property type="match status" value="1"/>
</dbReference>
<evidence type="ECO:0000256" key="1">
    <source>
        <dbReference type="ARBA" id="ARBA00010646"/>
    </source>
</evidence>
<comment type="similarity">
    <text evidence="1">Belongs to the glycosyl hydrolase 25 family.</text>
</comment>
<keyword evidence="4" id="KW-0812">Transmembrane</keyword>
<keyword evidence="2" id="KW-0378">Hydrolase</keyword>
<dbReference type="Proteomes" id="UP000198432">
    <property type="component" value="Unassembled WGS sequence"/>
</dbReference>
<keyword evidence="3" id="KW-0326">Glycosidase</keyword>
<evidence type="ECO:0000256" key="4">
    <source>
        <dbReference type="SAM" id="Phobius"/>
    </source>
</evidence>
<dbReference type="InterPro" id="IPR002053">
    <property type="entry name" value="Glyco_hydro_25"/>
</dbReference>
<protein>
    <submittedName>
        <fullName evidence="5">Lysozyme</fullName>
    </submittedName>
</protein>
<accession>A0A239GI05</accession>
<feature type="transmembrane region" description="Helical" evidence="4">
    <location>
        <begin position="20"/>
        <end position="41"/>
    </location>
</feature>
<evidence type="ECO:0000313" key="6">
    <source>
        <dbReference type="Proteomes" id="UP000198432"/>
    </source>
</evidence>
<dbReference type="PANTHER" id="PTHR34135">
    <property type="entry name" value="LYSOZYME"/>
    <property type="match status" value="1"/>
</dbReference>
<dbReference type="AlphaFoldDB" id="A0A239GI05"/>
<dbReference type="GO" id="GO:0003796">
    <property type="term" value="F:lysozyme activity"/>
    <property type="evidence" value="ECO:0007669"/>
    <property type="project" value="InterPro"/>
</dbReference>
<dbReference type="CDD" id="cd06524">
    <property type="entry name" value="GH25_YegX-like"/>
    <property type="match status" value="1"/>
</dbReference>
<dbReference type="InterPro" id="IPR018077">
    <property type="entry name" value="Glyco_hydro_fam25_subgr"/>
</dbReference>
<reference evidence="6" key="1">
    <citation type="submission" date="2017-06" db="EMBL/GenBank/DDBJ databases">
        <authorList>
            <person name="Varghese N."/>
            <person name="Submissions S."/>
        </authorList>
    </citation>
    <scope>NUCLEOTIDE SEQUENCE [LARGE SCALE GENOMIC DNA]</scope>
    <source>
        <strain evidence="6">NKM1</strain>
    </source>
</reference>
<dbReference type="PANTHER" id="PTHR34135:SF2">
    <property type="entry name" value="LYSOZYME"/>
    <property type="match status" value="1"/>
</dbReference>
<name>A0A239GI05_9BACT</name>
<dbReference type="GO" id="GO:0009253">
    <property type="term" value="P:peptidoglycan catabolic process"/>
    <property type="evidence" value="ECO:0007669"/>
    <property type="project" value="InterPro"/>
</dbReference>
<gene>
    <name evidence="5" type="ORF">SAMN06296052_11175</name>
</gene>
<organism evidence="5 6">
    <name type="scientific">Pontibacter ummariensis</name>
    <dbReference type="NCBI Taxonomy" id="1610492"/>
    <lineage>
        <taxon>Bacteria</taxon>
        <taxon>Pseudomonadati</taxon>
        <taxon>Bacteroidota</taxon>
        <taxon>Cytophagia</taxon>
        <taxon>Cytophagales</taxon>
        <taxon>Hymenobacteraceae</taxon>
        <taxon>Pontibacter</taxon>
    </lineage>
</organism>
<keyword evidence="4" id="KW-1133">Transmembrane helix</keyword>